<evidence type="ECO:0000259" key="1">
    <source>
        <dbReference type="SMART" id="SM00481"/>
    </source>
</evidence>
<gene>
    <name evidence="2" type="ORF">BHK98_04185</name>
</gene>
<organism evidence="2 3">
    <name type="scientific">Hornefia porci</name>
    <dbReference type="NCBI Taxonomy" id="2652292"/>
    <lineage>
        <taxon>Bacteria</taxon>
        <taxon>Bacillati</taxon>
        <taxon>Bacillota</taxon>
        <taxon>Clostridia</taxon>
        <taxon>Peptostreptococcales</taxon>
        <taxon>Anaerovoracaceae</taxon>
        <taxon>Hornefia</taxon>
    </lineage>
</organism>
<reference evidence="2 3" key="1">
    <citation type="journal article" date="2016" name="Appl. Environ. Microbiol.">
        <title>Function and Phylogeny of Bacterial Butyryl Coenzyme A:Acetate Transferases and Their Diversity in the Proximal Colon of Swine.</title>
        <authorList>
            <person name="Trachsel J."/>
            <person name="Bayles D.O."/>
            <person name="Looft T."/>
            <person name="Levine U.Y."/>
            <person name="Allen H.K."/>
        </authorList>
    </citation>
    <scope>NUCLEOTIDE SEQUENCE [LARGE SCALE GENOMIC DNA]</scope>
    <source>
        <strain evidence="2 3">68-3-10</strain>
    </source>
</reference>
<dbReference type="CDD" id="cd07432">
    <property type="entry name" value="PHP_HisPPase"/>
    <property type="match status" value="1"/>
</dbReference>
<keyword evidence="3" id="KW-1185">Reference proteome</keyword>
<sequence>MKFDMHCHTREGSIDSHVAIREYITILKSRGFGGMLVTDHDSYRGYRYWKKHQDTMPEGFVVLKGIEYDTRDAGHFIVIMPDGVNVRLLSVRGMRAEILSKLVHHYGGILGPAHPYGMRSSSAMFFRKIRKHPEIMRRFDFLEGFNTCELVSANIKARGLAREYGLPCIGGSDSHKSMYVGTAFTEFDRDITCNNDLIDCIKNNGIVAFGGKERAFLRHHNKRYWKVTNYTLKTLNRSASLLLKPYRKIKVLRMGLYDENIE</sequence>
<dbReference type="SMART" id="SM00481">
    <property type="entry name" value="POLIIIAc"/>
    <property type="match status" value="1"/>
</dbReference>
<feature type="domain" description="Polymerase/histidinol phosphatase N-terminal" evidence="1">
    <location>
        <begin position="3"/>
        <end position="72"/>
    </location>
</feature>
<accession>A0A1Q9JGG5</accession>
<protein>
    <recommendedName>
        <fullName evidence="1">Polymerase/histidinol phosphatase N-terminal domain-containing protein</fullName>
    </recommendedName>
</protein>
<dbReference type="Pfam" id="PF13263">
    <property type="entry name" value="PHP_C"/>
    <property type="match status" value="1"/>
</dbReference>
<dbReference type="OrthoDB" id="9775360at2"/>
<comment type="caution">
    <text evidence="2">The sequence shown here is derived from an EMBL/GenBank/DDBJ whole genome shotgun (WGS) entry which is preliminary data.</text>
</comment>
<dbReference type="GO" id="GO:0035312">
    <property type="term" value="F:5'-3' DNA exonuclease activity"/>
    <property type="evidence" value="ECO:0007669"/>
    <property type="project" value="TreeGrafter"/>
</dbReference>
<evidence type="ECO:0000313" key="2">
    <source>
        <dbReference type="EMBL" id="OLR55332.1"/>
    </source>
</evidence>
<dbReference type="Proteomes" id="UP000187404">
    <property type="component" value="Unassembled WGS sequence"/>
</dbReference>
<proteinExistence type="predicted"/>
<dbReference type="STRING" id="1261640.BHK98_04185"/>
<dbReference type="AlphaFoldDB" id="A0A1Q9JGG5"/>
<dbReference type="InterPro" id="IPR016195">
    <property type="entry name" value="Pol/histidinol_Pase-like"/>
</dbReference>
<dbReference type="SUPFAM" id="SSF89550">
    <property type="entry name" value="PHP domain-like"/>
    <property type="match status" value="1"/>
</dbReference>
<evidence type="ECO:0000313" key="3">
    <source>
        <dbReference type="Proteomes" id="UP000187404"/>
    </source>
</evidence>
<name>A0A1Q9JGG5_9FIRM</name>
<dbReference type="PANTHER" id="PTHR42924">
    <property type="entry name" value="EXONUCLEASE"/>
    <property type="match status" value="1"/>
</dbReference>
<dbReference type="EMBL" id="MJIE01000001">
    <property type="protein sequence ID" value="OLR55332.1"/>
    <property type="molecule type" value="Genomic_DNA"/>
</dbReference>
<dbReference type="GO" id="GO:0004534">
    <property type="term" value="F:5'-3' RNA exonuclease activity"/>
    <property type="evidence" value="ECO:0007669"/>
    <property type="project" value="TreeGrafter"/>
</dbReference>
<dbReference type="InterPro" id="IPR003141">
    <property type="entry name" value="Pol/His_phosphatase_N"/>
</dbReference>
<dbReference type="PANTHER" id="PTHR42924:SF3">
    <property type="entry name" value="POLYMERASE_HISTIDINOL PHOSPHATASE N-TERMINAL DOMAIN-CONTAINING PROTEIN"/>
    <property type="match status" value="1"/>
</dbReference>
<dbReference type="RefSeq" id="WP_075712327.1">
    <property type="nucleotide sequence ID" value="NZ_MJIE01000001.1"/>
</dbReference>
<dbReference type="Gene3D" id="3.20.20.140">
    <property type="entry name" value="Metal-dependent hydrolases"/>
    <property type="match status" value="1"/>
</dbReference>
<dbReference type="InterPro" id="IPR052018">
    <property type="entry name" value="PHP_domain"/>
</dbReference>